<keyword evidence="6 7" id="KW-0472">Membrane</keyword>
<evidence type="ECO:0000256" key="5">
    <source>
        <dbReference type="ARBA" id="ARBA00022989"/>
    </source>
</evidence>
<feature type="domain" description="ABC transmembrane type-1" evidence="8">
    <location>
        <begin position="81"/>
        <end position="272"/>
    </location>
</feature>
<evidence type="ECO:0000313" key="9">
    <source>
        <dbReference type="EMBL" id="VZO40349.1"/>
    </source>
</evidence>
<evidence type="ECO:0000256" key="7">
    <source>
        <dbReference type="RuleBase" id="RU363032"/>
    </source>
</evidence>
<gene>
    <name evidence="9" type="primary">ycjP_10</name>
    <name evidence="9" type="ORF">HALOF300_05053</name>
</gene>
<organism evidence="9 10">
    <name type="scientific">Occultella aeris</name>
    <dbReference type="NCBI Taxonomy" id="2761496"/>
    <lineage>
        <taxon>Bacteria</taxon>
        <taxon>Bacillati</taxon>
        <taxon>Actinomycetota</taxon>
        <taxon>Actinomycetes</taxon>
        <taxon>Micrococcales</taxon>
        <taxon>Ruaniaceae</taxon>
        <taxon>Occultella</taxon>
    </lineage>
</organism>
<dbReference type="EMBL" id="CACRYJ010000068">
    <property type="protein sequence ID" value="VZO40349.1"/>
    <property type="molecule type" value="Genomic_DNA"/>
</dbReference>
<name>A0A7M4DSA5_9MICO</name>
<dbReference type="RefSeq" id="WP_231955751.1">
    <property type="nucleotide sequence ID" value="NZ_CACRYJ010000068.1"/>
</dbReference>
<keyword evidence="10" id="KW-1185">Reference proteome</keyword>
<dbReference type="InterPro" id="IPR035906">
    <property type="entry name" value="MetI-like_sf"/>
</dbReference>
<keyword evidence="3" id="KW-1003">Cell membrane</keyword>
<keyword evidence="4 7" id="KW-0812">Transmembrane</keyword>
<dbReference type="PROSITE" id="PS50928">
    <property type="entry name" value="ABC_TM1"/>
    <property type="match status" value="1"/>
</dbReference>
<dbReference type="GO" id="GO:0005886">
    <property type="term" value="C:plasma membrane"/>
    <property type="evidence" value="ECO:0007669"/>
    <property type="project" value="UniProtKB-SubCell"/>
</dbReference>
<dbReference type="Proteomes" id="UP000419743">
    <property type="component" value="Unassembled WGS sequence"/>
</dbReference>
<sequence length="286" mass="30471">MSKAMRAPLPERALRVVVIVVALVLAVGPVLYGAVLAIRPFSAVLNAPLDLFPGPSEWDFSAFGTAIRDEADGGFGLGRFIRNSLLLALGTVVASLAVSVLGAYAAARLRYKGRGVVNGIILSVYLLPGIVLAVPLFVMLSRVGLTGNLAGLLIVYVSTTVPVAIYMVRNYFIALPESVEEAAIIDGCSLPVMLWRVVLPIAAPGVAATAIYVFMIAWNEYLFALLFLVQKRELWTAPLGLSQLTEISVPVTVLLAGSIIVTVPVVVLFFIFQRFLVSGLTTGAEK</sequence>
<keyword evidence="2 7" id="KW-0813">Transport</keyword>
<dbReference type="SUPFAM" id="SSF161098">
    <property type="entry name" value="MetI-like"/>
    <property type="match status" value="1"/>
</dbReference>
<dbReference type="CDD" id="cd06261">
    <property type="entry name" value="TM_PBP2"/>
    <property type="match status" value="1"/>
</dbReference>
<dbReference type="Gene3D" id="1.10.3720.10">
    <property type="entry name" value="MetI-like"/>
    <property type="match status" value="1"/>
</dbReference>
<evidence type="ECO:0000259" key="8">
    <source>
        <dbReference type="PROSITE" id="PS50928"/>
    </source>
</evidence>
<feature type="transmembrane region" description="Helical" evidence="7">
    <location>
        <begin position="150"/>
        <end position="172"/>
    </location>
</feature>
<comment type="similarity">
    <text evidence="7">Belongs to the binding-protein-dependent transport system permease family.</text>
</comment>
<comment type="caution">
    <text evidence="9">The sequence shown here is derived from an EMBL/GenBank/DDBJ whole genome shotgun (WGS) entry which is preliminary data.</text>
</comment>
<dbReference type="InterPro" id="IPR050901">
    <property type="entry name" value="BP-dep_ABC_trans_perm"/>
</dbReference>
<dbReference type="GO" id="GO:0055085">
    <property type="term" value="P:transmembrane transport"/>
    <property type="evidence" value="ECO:0007669"/>
    <property type="project" value="InterPro"/>
</dbReference>
<evidence type="ECO:0000256" key="4">
    <source>
        <dbReference type="ARBA" id="ARBA00022692"/>
    </source>
</evidence>
<proteinExistence type="inferred from homology"/>
<evidence type="ECO:0000256" key="2">
    <source>
        <dbReference type="ARBA" id="ARBA00022448"/>
    </source>
</evidence>
<dbReference type="InterPro" id="IPR000515">
    <property type="entry name" value="MetI-like"/>
</dbReference>
<accession>A0A7M4DSA5</accession>
<feature type="transmembrane region" description="Helical" evidence="7">
    <location>
        <begin position="12"/>
        <end position="38"/>
    </location>
</feature>
<feature type="transmembrane region" description="Helical" evidence="7">
    <location>
        <begin position="119"/>
        <end position="138"/>
    </location>
</feature>
<evidence type="ECO:0000256" key="6">
    <source>
        <dbReference type="ARBA" id="ARBA00023136"/>
    </source>
</evidence>
<dbReference type="PANTHER" id="PTHR32243:SF18">
    <property type="entry name" value="INNER MEMBRANE ABC TRANSPORTER PERMEASE PROTEIN YCJP"/>
    <property type="match status" value="1"/>
</dbReference>
<dbReference type="Pfam" id="PF00528">
    <property type="entry name" value="BPD_transp_1"/>
    <property type="match status" value="1"/>
</dbReference>
<evidence type="ECO:0000256" key="1">
    <source>
        <dbReference type="ARBA" id="ARBA00004651"/>
    </source>
</evidence>
<evidence type="ECO:0000313" key="10">
    <source>
        <dbReference type="Proteomes" id="UP000419743"/>
    </source>
</evidence>
<reference evidence="9 10" key="1">
    <citation type="submission" date="2019-11" db="EMBL/GenBank/DDBJ databases">
        <authorList>
            <person name="Criscuolo A."/>
        </authorList>
    </citation>
    <scope>NUCLEOTIDE SEQUENCE [LARGE SCALE GENOMIC DNA]</scope>
    <source>
        <strain evidence="9">CIP111667</strain>
    </source>
</reference>
<comment type="subcellular location">
    <subcellularLocation>
        <location evidence="1 7">Cell membrane</location>
        <topology evidence="1 7">Multi-pass membrane protein</topology>
    </subcellularLocation>
</comment>
<feature type="transmembrane region" description="Helical" evidence="7">
    <location>
        <begin position="85"/>
        <end position="107"/>
    </location>
</feature>
<evidence type="ECO:0000256" key="3">
    <source>
        <dbReference type="ARBA" id="ARBA00022475"/>
    </source>
</evidence>
<protein>
    <submittedName>
        <fullName evidence="9">Inner membrane ABC transporter permease protein YcjP</fullName>
    </submittedName>
</protein>
<dbReference type="PANTHER" id="PTHR32243">
    <property type="entry name" value="MALTOSE TRANSPORT SYSTEM PERMEASE-RELATED"/>
    <property type="match status" value="1"/>
</dbReference>
<dbReference type="AlphaFoldDB" id="A0A7M4DSA5"/>
<keyword evidence="5 7" id="KW-1133">Transmembrane helix</keyword>
<feature type="transmembrane region" description="Helical" evidence="7">
    <location>
        <begin position="249"/>
        <end position="272"/>
    </location>
</feature>